<evidence type="ECO:0000313" key="2">
    <source>
        <dbReference type="Proteomes" id="UP000694892"/>
    </source>
</evidence>
<evidence type="ECO:0000313" key="1">
    <source>
        <dbReference type="EMBL" id="OCT62925.1"/>
    </source>
</evidence>
<accession>A0A974BYN3</accession>
<protein>
    <submittedName>
        <fullName evidence="1">Uncharacterized protein</fullName>
    </submittedName>
</protein>
<organism evidence="1 2">
    <name type="scientific">Xenopus laevis</name>
    <name type="common">African clawed frog</name>
    <dbReference type="NCBI Taxonomy" id="8355"/>
    <lineage>
        <taxon>Eukaryota</taxon>
        <taxon>Metazoa</taxon>
        <taxon>Chordata</taxon>
        <taxon>Craniata</taxon>
        <taxon>Vertebrata</taxon>
        <taxon>Euteleostomi</taxon>
        <taxon>Amphibia</taxon>
        <taxon>Batrachia</taxon>
        <taxon>Anura</taxon>
        <taxon>Pipoidea</taxon>
        <taxon>Pipidae</taxon>
        <taxon>Xenopodinae</taxon>
        <taxon>Xenopus</taxon>
        <taxon>Xenopus</taxon>
    </lineage>
</organism>
<dbReference type="EMBL" id="CM004482">
    <property type="protein sequence ID" value="OCT62925.1"/>
    <property type="molecule type" value="Genomic_DNA"/>
</dbReference>
<sequence>MMLMVQIMSGPDTFTSPNLALFAKSLDTPVVKHHSPRFLASSSYSSMLLIASFPKILSKPISLQQLHSLYYGIISQDP</sequence>
<name>A0A974BYN3_XENLA</name>
<proteinExistence type="predicted"/>
<dbReference type="Proteomes" id="UP000694892">
    <property type="component" value="Chromosome 9_10L"/>
</dbReference>
<gene>
    <name evidence="1" type="ORF">XELAEV_18044018mg</name>
</gene>
<dbReference type="AlphaFoldDB" id="A0A974BYN3"/>
<reference evidence="2" key="1">
    <citation type="journal article" date="2016" name="Nature">
        <title>Genome evolution in the allotetraploid frog Xenopus laevis.</title>
        <authorList>
            <person name="Session A.M."/>
            <person name="Uno Y."/>
            <person name="Kwon T."/>
            <person name="Chapman J.A."/>
            <person name="Toyoda A."/>
            <person name="Takahashi S."/>
            <person name="Fukui A."/>
            <person name="Hikosaka A."/>
            <person name="Suzuki A."/>
            <person name="Kondo M."/>
            <person name="van Heeringen S.J."/>
            <person name="Quigley I."/>
            <person name="Heinz S."/>
            <person name="Ogino H."/>
            <person name="Ochi H."/>
            <person name="Hellsten U."/>
            <person name="Lyons J.B."/>
            <person name="Simakov O."/>
            <person name="Putnam N."/>
            <person name="Stites J."/>
            <person name="Kuroki Y."/>
            <person name="Tanaka T."/>
            <person name="Michiue T."/>
            <person name="Watanabe M."/>
            <person name="Bogdanovic O."/>
            <person name="Lister R."/>
            <person name="Georgiou G."/>
            <person name="Paranjpe S.S."/>
            <person name="van Kruijsbergen I."/>
            <person name="Shu S."/>
            <person name="Carlson J."/>
            <person name="Kinoshita T."/>
            <person name="Ohta Y."/>
            <person name="Mawaribuchi S."/>
            <person name="Jenkins J."/>
            <person name="Grimwood J."/>
            <person name="Schmutz J."/>
            <person name="Mitros T."/>
            <person name="Mozaffari S.V."/>
            <person name="Suzuki Y."/>
            <person name="Haramoto Y."/>
            <person name="Yamamoto T.S."/>
            <person name="Takagi C."/>
            <person name="Heald R."/>
            <person name="Miller K."/>
            <person name="Haudenschild C."/>
            <person name="Kitzman J."/>
            <person name="Nakayama T."/>
            <person name="Izutsu Y."/>
            <person name="Robert J."/>
            <person name="Fortriede J."/>
            <person name="Burns K."/>
            <person name="Lotay V."/>
            <person name="Karimi K."/>
            <person name="Yasuoka Y."/>
            <person name="Dichmann D.S."/>
            <person name="Flajnik M.F."/>
            <person name="Houston D.W."/>
            <person name="Shendure J."/>
            <person name="DuPasquier L."/>
            <person name="Vize P.D."/>
            <person name="Zorn A.M."/>
            <person name="Ito M."/>
            <person name="Marcotte E.M."/>
            <person name="Wallingford J.B."/>
            <person name="Ito Y."/>
            <person name="Asashima M."/>
            <person name="Ueno N."/>
            <person name="Matsuda Y."/>
            <person name="Veenstra G.J."/>
            <person name="Fujiyama A."/>
            <person name="Harland R.M."/>
            <person name="Taira M."/>
            <person name="Rokhsar D.S."/>
        </authorList>
    </citation>
    <scope>NUCLEOTIDE SEQUENCE [LARGE SCALE GENOMIC DNA]</scope>
    <source>
        <strain evidence="2">J</strain>
    </source>
</reference>